<dbReference type="AlphaFoldDB" id="A0A370QAU4"/>
<keyword evidence="1" id="KW-0732">Signal</keyword>
<dbReference type="EMBL" id="QRAP01000012">
    <property type="protein sequence ID" value="RDK85140.1"/>
    <property type="molecule type" value="Genomic_DNA"/>
</dbReference>
<dbReference type="Pfam" id="PF13265">
    <property type="entry name" value="DUF4056"/>
    <property type="match status" value="1"/>
</dbReference>
<evidence type="ECO:0000313" key="3">
    <source>
        <dbReference type="Proteomes" id="UP000254848"/>
    </source>
</evidence>
<name>A0A370QAU4_9GAMM</name>
<gene>
    <name evidence="2" type="ORF">C8D90_11266</name>
</gene>
<keyword evidence="3" id="KW-1185">Reference proteome</keyword>
<dbReference type="InterPro" id="IPR025130">
    <property type="entry name" value="DUF4056"/>
</dbReference>
<feature type="signal peptide" evidence="1">
    <location>
        <begin position="1"/>
        <end position="20"/>
    </location>
</feature>
<evidence type="ECO:0000313" key="2">
    <source>
        <dbReference type="EMBL" id="RDK85140.1"/>
    </source>
</evidence>
<sequence>MRIGALVLGSLLLIGCQGQASSTLPILPDLHTRPQEKAARVWPVAPPLSTPDGLRPCCAFGYNLQAQALGIPVPFYMLGNVVEADSLGEHHYNDSMLGAVANLMGLSSEVDGLLYTRRGGFIDLAHVRDTADYTLFLFTHIWPRLGLSNDITLGNELGERRIVLKAFTAPSDPVQRYQLAAALAARLAFQLAAWHEVAQWYGYESVPGFSEGVSAFSPEDLYSNLLGARLAISVILAGHASSLENYNLAMQRILPQALHTLEAVPAVETRFHFDMLDGNWWNSHRRLPDKYLVLFRNYQTGDNRLPSAVPGEKTPPLRLQLADNVGGFSLDELGELQIWPGSSMKNLPPPIRYYTYRDFPALALHARAVDARELSETR</sequence>
<evidence type="ECO:0000256" key="1">
    <source>
        <dbReference type="SAM" id="SignalP"/>
    </source>
</evidence>
<feature type="chain" id="PRO_5016646590" evidence="1">
    <location>
        <begin position="21"/>
        <end position="378"/>
    </location>
</feature>
<reference evidence="2 3" key="1">
    <citation type="submission" date="2018-07" db="EMBL/GenBank/DDBJ databases">
        <title>Genomic Encyclopedia of Type Strains, Phase IV (KMG-IV): sequencing the most valuable type-strain genomes for metagenomic binning, comparative biology and taxonomic classification.</title>
        <authorList>
            <person name="Goeker M."/>
        </authorList>
    </citation>
    <scope>NUCLEOTIDE SEQUENCE [LARGE SCALE GENOMIC DNA]</scope>
    <source>
        <strain evidence="2 3">DSM 103736</strain>
    </source>
</reference>
<organism evidence="2 3">
    <name type="scientific">Enterobacillus tribolii</name>
    <dbReference type="NCBI Taxonomy" id="1487935"/>
    <lineage>
        <taxon>Bacteria</taxon>
        <taxon>Pseudomonadati</taxon>
        <taxon>Pseudomonadota</taxon>
        <taxon>Gammaproteobacteria</taxon>
        <taxon>Enterobacterales</taxon>
        <taxon>Hafniaceae</taxon>
        <taxon>Enterobacillus</taxon>
    </lineage>
</organism>
<comment type="caution">
    <text evidence="2">The sequence shown here is derived from an EMBL/GenBank/DDBJ whole genome shotgun (WGS) entry which is preliminary data.</text>
</comment>
<protein>
    <submittedName>
        <fullName evidence="2">Uncharacterized protein DUF4056</fullName>
    </submittedName>
</protein>
<accession>A0A370QAU4</accession>
<proteinExistence type="predicted"/>
<dbReference type="PROSITE" id="PS51257">
    <property type="entry name" value="PROKAR_LIPOPROTEIN"/>
    <property type="match status" value="1"/>
</dbReference>
<dbReference type="Proteomes" id="UP000254848">
    <property type="component" value="Unassembled WGS sequence"/>
</dbReference>
<dbReference type="RefSeq" id="WP_376744990.1">
    <property type="nucleotide sequence ID" value="NZ_QRAP01000012.1"/>
</dbReference>